<keyword evidence="3" id="KW-1133">Transmembrane helix</keyword>
<dbReference type="PANTHER" id="PTHR11102:SF160">
    <property type="entry name" value="ERAD-ASSOCIATED E3 UBIQUITIN-PROTEIN LIGASE COMPONENT HRD3"/>
    <property type="match status" value="1"/>
</dbReference>
<protein>
    <recommendedName>
        <fullName evidence="5">Sel1 repeat-containing protein</fullName>
    </recommendedName>
</protein>
<dbReference type="Gene3D" id="1.25.40.10">
    <property type="entry name" value="Tetratricopeptide repeat domain"/>
    <property type="match status" value="1"/>
</dbReference>
<evidence type="ECO:0008006" key="5">
    <source>
        <dbReference type="Google" id="ProtNLM"/>
    </source>
</evidence>
<dbReference type="Pfam" id="PF08238">
    <property type="entry name" value="Sel1"/>
    <property type="match status" value="3"/>
</dbReference>
<feature type="transmembrane region" description="Helical" evidence="3">
    <location>
        <begin position="86"/>
        <end position="103"/>
    </location>
</feature>
<reference evidence="4" key="1">
    <citation type="submission" date="2021-01" db="EMBL/GenBank/DDBJ databases">
        <authorList>
            <person name="Corre E."/>
            <person name="Pelletier E."/>
            <person name="Niang G."/>
            <person name="Scheremetjew M."/>
            <person name="Finn R."/>
            <person name="Kale V."/>
            <person name="Holt S."/>
            <person name="Cochrane G."/>
            <person name="Meng A."/>
            <person name="Brown T."/>
            <person name="Cohen L."/>
        </authorList>
    </citation>
    <scope>NUCLEOTIDE SEQUENCE</scope>
    <source>
        <strain evidence="4">NIES-2562</strain>
    </source>
</reference>
<feature type="compositionally biased region" description="Basic and acidic residues" evidence="2">
    <location>
        <begin position="305"/>
        <end position="321"/>
    </location>
</feature>
<dbReference type="InterPro" id="IPR011990">
    <property type="entry name" value="TPR-like_helical_dom_sf"/>
</dbReference>
<evidence type="ECO:0000256" key="1">
    <source>
        <dbReference type="ARBA" id="ARBA00038101"/>
    </source>
</evidence>
<gene>
    <name evidence="4" type="ORF">PBIL07802_LOCUS21603</name>
</gene>
<dbReference type="AlphaFoldDB" id="A0A7S3DJK6"/>
<dbReference type="SMART" id="SM00671">
    <property type="entry name" value="SEL1"/>
    <property type="match status" value="3"/>
</dbReference>
<proteinExistence type="inferred from homology"/>
<dbReference type="EMBL" id="HBIB01033253">
    <property type="protein sequence ID" value="CAE0259336.1"/>
    <property type="molecule type" value="Transcribed_RNA"/>
</dbReference>
<name>A0A7S3DJK6_9EUKA</name>
<accession>A0A7S3DJK6</accession>
<dbReference type="InterPro" id="IPR050767">
    <property type="entry name" value="Sel1_AlgK"/>
</dbReference>
<sequence length="621" mass="69432">MCSVSPLFCFYFSNTWFFHDGNRLFAELCLRERGKRRARSILSWKGEEEKGKQKKKRVETTVHCPLLSLSKERDPIWGGDLPSSSSFFFGFLFSLVVCVVFYWCWTGVHEPTSMTVGEPTSLYIQWTSSLFVVFLAGFVTTLVVRFVSPNQHQDRGGGGGVFSLRVGVCHAFRCSRLLFSRVWKTLWNKNGDGNACSSLCSSLIPFGLFETERCLLFPKVGVWRTLCGLQTRISPSLAFHQQHLMSPSPTIFPPEDPSDTPKTPLSPSGSSCSKERTEPFQKSQREKKKKRRGPVANEQTGDSTSKQRDKDENSMCRENKNGPRTIPLVACASPPLFSASPPLLEWEKQEKDSPARPLPTRKRKGTADAKIVVTHGSSLRSRFESLWEKERRTRVQKWLRVARLTDTGEAEFQLGLLHGGKDVPSSLLDRETSFSWFLASANKGWKEAFLPTGLCLLQGRGTDVDEQQAFRWFLRGAERLGNVECCFWVGSCYLQGVGVDPNPVDGKQWVERAAKGEHVEAMKLLGQTYAKEASDLQEGISRSLVDSFLLGGDNRDGQQKNTTKSVPHPPSLCSFSFPFSFPSSSSSSSLFSILSLGCFSRRRVVGCFGPDKNEAPGACDR</sequence>
<keyword evidence="3" id="KW-0812">Transmembrane</keyword>
<organism evidence="4">
    <name type="scientific">Palpitomonas bilix</name>
    <dbReference type="NCBI Taxonomy" id="652834"/>
    <lineage>
        <taxon>Eukaryota</taxon>
        <taxon>Eukaryota incertae sedis</taxon>
    </lineage>
</organism>
<evidence type="ECO:0000256" key="2">
    <source>
        <dbReference type="SAM" id="MobiDB-lite"/>
    </source>
</evidence>
<feature type="region of interest" description="Disordered" evidence="2">
    <location>
        <begin position="245"/>
        <end position="327"/>
    </location>
</feature>
<feature type="transmembrane region" description="Helical" evidence="3">
    <location>
        <begin position="123"/>
        <end position="147"/>
    </location>
</feature>
<dbReference type="SUPFAM" id="SSF81901">
    <property type="entry name" value="HCP-like"/>
    <property type="match status" value="1"/>
</dbReference>
<evidence type="ECO:0000256" key="3">
    <source>
        <dbReference type="SAM" id="Phobius"/>
    </source>
</evidence>
<keyword evidence="3" id="KW-0472">Membrane</keyword>
<comment type="similarity">
    <text evidence="1">Belongs to the sel-1 family.</text>
</comment>
<evidence type="ECO:0000313" key="4">
    <source>
        <dbReference type="EMBL" id="CAE0259336.1"/>
    </source>
</evidence>
<feature type="region of interest" description="Disordered" evidence="2">
    <location>
        <begin position="346"/>
        <end position="367"/>
    </location>
</feature>
<dbReference type="InterPro" id="IPR006597">
    <property type="entry name" value="Sel1-like"/>
</dbReference>
<dbReference type="PANTHER" id="PTHR11102">
    <property type="entry name" value="SEL-1-LIKE PROTEIN"/>
    <property type="match status" value="1"/>
</dbReference>
<feature type="compositionally biased region" description="Polar residues" evidence="2">
    <location>
        <begin position="260"/>
        <end position="272"/>
    </location>
</feature>